<evidence type="ECO:0000313" key="1">
    <source>
        <dbReference type="EMBL" id="GAI77736.1"/>
    </source>
</evidence>
<proteinExistence type="predicted"/>
<protein>
    <submittedName>
        <fullName evidence="1">Uncharacterized protein</fullName>
    </submittedName>
</protein>
<name>X1SF03_9ZZZZ</name>
<feature type="non-terminal residue" evidence="1">
    <location>
        <position position="1"/>
    </location>
</feature>
<gene>
    <name evidence="1" type="ORF">S12H4_20739</name>
</gene>
<dbReference type="EMBL" id="BARW01010556">
    <property type="protein sequence ID" value="GAI77736.1"/>
    <property type="molecule type" value="Genomic_DNA"/>
</dbReference>
<reference evidence="1" key="1">
    <citation type="journal article" date="2014" name="Front. Microbiol.">
        <title>High frequency of phylogenetically diverse reductive dehalogenase-homologous genes in deep subseafloor sedimentary metagenomes.</title>
        <authorList>
            <person name="Kawai M."/>
            <person name="Futagami T."/>
            <person name="Toyoda A."/>
            <person name="Takaki Y."/>
            <person name="Nishi S."/>
            <person name="Hori S."/>
            <person name="Arai W."/>
            <person name="Tsubouchi T."/>
            <person name="Morono Y."/>
            <person name="Uchiyama I."/>
            <person name="Ito T."/>
            <person name="Fujiyama A."/>
            <person name="Inagaki F."/>
            <person name="Takami H."/>
        </authorList>
    </citation>
    <scope>NUCLEOTIDE SEQUENCE</scope>
    <source>
        <strain evidence="1">Expedition CK06-06</strain>
    </source>
</reference>
<dbReference type="AlphaFoldDB" id="X1SF03"/>
<comment type="caution">
    <text evidence="1">The sequence shown here is derived from an EMBL/GenBank/DDBJ whole genome shotgun (WGS) entry which is preliminary data.</text>
</comment>
<accession>X1SF03</accession>
<sequence>RIISKVALKYFSNDRWETIKETVLTSMLWAEEQFGIGHGDEKWTKAWQKIIELLQKKGIKLSEKEIPLVTDVMKSNIPEINSITYSALPPEATLERKILSSTPEYKKLIDQLKKKYPVGKE</sequence>
<organism evidence="1">
    <name type="scientific">marine sediment metagenome</name>
    <dbReference type="NCBI Taxonomy" id="412755"/>
    <lineage>
        <taxon>unclassified sequences</taxon>
        <taxon>metagenomes</taxon>
        <taxon>ecological metagenomes</taxon>
    </lineage>
</organism>